<feature type="region of interest" description="Disordered" evidence="1">
    <location>
        <begin position="200"/>
        <end position="221"/>
    </location>
</feature>
<dbReference type="FunCoup" id="A0A6I9R158">
    <property type="interactions" value="839"/>
</dbReference>
<accession>A0A6I9R158</accession>
<feature type="region of interest" description="Disordered" evidence="1">
    <location>
        <begin position="59"/>
        <end position="88"/>
    </location>
</feature>
<protein>
    <submittedName>
        <fullName evidence="3">Uncharacterized protein LOC105043035</fullName>
    </submittedName>
</protein>
<dbReference type="KEGG" id="egu:105043035"/>
<evidence type="ECO:0000313" key="2">
    <source>
        <dbReference type="Proteomes" id="UP000504607"/>
    </source>
</evidence>
<dbReference type="GeneID" id="105043035"/>
<organism evidence="2 3">
    <name type="scientific">Elaeis guineensis var. tenera</name>
    <name type="common">Oil palm</name>
    <dbReference type="NCBI Taxonomy" id="51953"/>
    <lineage>
        <taxon>Eukaryota</taxon>
        <taxon>Viridiplantae</taxon>
        <taxon>Streptophyta</taxon>
        <taxon>Embryophyta</taxon>
        <taxon>Tracheophyta</taxon>
        <taxon>Spermatophyta</taxon>
        <taxon>Magnoliopsida</taxon>
        <taxon>Liliopsida</taxon>
        <taxon>Arecaceae</taxon>
        <taxon>Arecoideae</taxon>
        <taxon>Cocoseae</taxon>
        <taxon>Elaeidinae</taxon>
        <taxon>Elaeis</taxon>
    </lineage>
</organism>
<dbReference type="InterPro" id="IPR019330">
    <property type="entry name" value="MESD"/>
</dbReference>
<dbReference type="Pfam" id="PF10185">
    <property type="entry name" value="Mesd"/>
    <property type="match status" value="1"/>
</dbReference>
<dbReference type="PANTHER" id="PTHR36357">
    <property type="entry name" value="OS03G0148300 PROTEIN"/>
    <property type="match status" value="1"/>
</dbReference>
<dbReference type="OrthoDB" id="75833at2759"/>
<dbReference type="InParanoid" id="A0A6I9R158"/>
<gene>
    <name evidence="3" type="primary">LOC105043035</name>
</gene>
<sequence>MGGARQISRESMEKEVSRTVSSRALLLVLGVLLLLLLSVEFAEGKKKVSIPDDLDDVVDEEEDEDWKQWGKKKSSAAPPPPPPDFSRMNPAEIQAEMMKLHTGPSYGFVKLRPGTGRTREDVPQIAMRWSKVLRTGSIEAKFMAVDLSTIMFTMERGQDLEELKEFVLSQPEAYEMKIGDQVYRRPGDPPLHEVFEMLQRKKSDADGHDPTEDLQISRDEL</sequence>
<name>A0A6I9R158_ELAGV</name>
<evidence type="ECO:0000256" key="1">
    <source>
        <dbReference type="SAM" id="MobiDB-lite"/>
    </source>
</evidence>
<dbReference type="RefSeq" id="XP_010918744.1">
    <property type="nucleotide sequence ID" value="XM_010920442.1"/>
</dbReference>
<evidence type="ECO:0000313" key="3">
    <source>
        <dbReference type="RefSeq" id="XP_010918744.1"/>
    </source>
</evidence>
<keyword evidence="2" id="KW-1185">Reference proteome</keyword>
<proteinExistence type="predicted"/>
<dbReference type="Gene3D" id="3.30.70.260">
    <property type="match status" value="1"/>
</dbReference>
<dbReference type="AlphaFoldDB" id="A0A6I9R158"/>
<dbReference type="GO" id="GO:0006457">
    <property type="term" value="P:protein folding"/>
    <property type="evidence" value="ECO:0007669"/>
    <property type="project" value="InterPro"/>
</dbReference>
<dbReference type="PANTHER" id="PTHR36357:SF1">
    <property type="entry name" value="OS03G0148300 PROTEIN"/>
    <property type="match status" value="1"/>
</dbReference>
<reference evidence="3" key="1">
    <citation type="submission" date="2025-08" db="UniProtKB">
        <authorList>
            <consortium name="RefSeq"/>
        </authorList>
    </citation>
    <scope>IDENTIFICATION</scope>
</reference>
<dbReference type="Proteomes" id="UP000504607">
    <property type="component" value="Chromosome 4"/>
</dbReference>